<dbReference type="Proteomes" id="UP000030661">
    <property type="component" value="Unassembled WGS sequence"/>
</dbReference>
<organism evidence="1">
    <name type="scientific">Vecturithrix granuli</name>
    <dbReference type="NCBI Taxonomy" id="1499967"/>
    <lineage>
        <taxon>Bacteria</taxon>
        <taxon>Candidatus Moduliflexota</taxon>
        <taxon>Candidatus Vecturitrichia</taxon>
        <taxon>Candidatus Vecturitrichales</taxon>
        <taxon>Candidatus Vecturitrichaceae</taxon>
        <taxon>Candidatus Vecturithrix</taxon>
    </lineage>
</organism>
<evidence type="ECO:0008006" key="3">
    <source>
        <dbReference type="Google" id="ProtNLM"/>
    </source>
</evidence>
<proteinExistence type="predicted"/>
<dbReference type="Gene3D" id="3.90.226.10">
    <property type="entry name" value="2-enoyl-CoA Hydratase, Chain A, domain 1"/>
    <property type="match status" value="1"/>
</dbReference>
<dbReference type="EMBL" id="DF820464">
    <property type="protein sequence ID" value="GAK56366.1"/>
    <property type="molecule type" value="Genomic_DNA"/>
</dbReference>
<dbReference type="AlphaFoldDB" id="A0A081BVL1"/>
<protein>
    <recommendedName>
        <fullName evidence="3">Peptidase S41</fullName>
    </recommendedName>
</protein>
<sequence>MTNRFIFQDNIVGIQKDQVNITKAGPGQVGENIQSFCPDRGIARNNVTVLLDDFYVMNFDAKSNMTYLGAKILAVNGMPMTHVRQHLGKLASCENEICRKGAITYYLQEPSTLQFAGIIRDNEPLTLTVAGLDGTEQTMTISTIATSAVNDVQWTANRSMKTYPVMARKSAWFHSRILSQQKMCYFQCNTFMDQQALQFFLQEMGTEKFEHTFRVDPKTLERQMNFRDFLQHMFDEIHQKHITALIIDLRHNTGRPLPIGFPVSCRA</sequence>
<gene>
    <name evidence="1" type="ORF">U27_03328</name>
</gene>
<evidence type="ECO:0000313" key="2">
    <source>
        <dbReference type="Proteomes" id="UP000030661"/>
    </source>
</evidence>
<reference evidence="1" key="1">
    <citation type="journal article" date="2015" name="PeerJ">
        <title>First genomic representation of candidate bacterial phylum KSB3 points to enhanced environmental sensing as a trigger of wastewater bulking.</title>
        <authorList>
            <person name="Sekiguchi Y."/>
            <person name="Ohashi A."/>
            <person name="Parks D.H."/>
            <person name="Yamauchi T."/>
            <person name="Tyson G.W."/>
            <person name="Hugenholtz P."/>
        </authorList>
    </citation>
    <scope>NUCLEOTIDE SEQUENCE [LARGE SCALE GENOMIC DNA]</scope>
</reference>
<keyword evidence="2" id="KW-1185">Reference proteome</keyword>
<name>A0A081BVL1_VECG1</name>
<dbReference type="STRING" id="1499967.U27_03328"/>
<accession>A0A081BVL1</accession>
<evidence type="ECO:0000313" key="1">
    <source>
        <dbReference type="EMBL" id="GAK56366.1"/>
    </source>
</evidence>
<dbReference type="HOGENOM" id="CLU_1040757_0_0_0"/>